<keyword evidence="2" id="KW-0812">Transmembrane</keyword>
<keyword evidence="4" id="KW-1185">Reference proteome</keyword>
<dbReference type="Gene3D" id="1.20.5.340">
    <property type="match status" value="1"/>
</dbReference>
<dbReference type="EMBL" id="JAJHPV010000004">
    <property type="protein sequence ID" value="MCC6069977.1"/>
    <property type="molecule type" value="Genomic_DNA"/>
</dbReference>
<evidence type="ECO:0000256" key="2">
    <source>
        <dbReference type="SAM" id="Phobius"/>
    </source>
</evidence>
<organism evidence="3 4">
    <name type="scientific">Massilia agrisoli</name>
    <dbReference type="NCBI Taxonomy" id="2892444"/>
    <lineage>
        <taxon>Bacteria</taxon>
        <taxon>Pseudomonadati</taxon>
        <taxon>Pseudomonadota</taxon>
        <taxon>Betaproteobacteria</taxon>
        <taxon>Burkholderiales</taxon>
        <taxon>Oxalobacteraceae</taxon>
        <taxon>Telluria group</taxon>
        <taxon>Massilia</taxon>
    </lineage>
</organism>
<accession>A0ABS8IN12</accession>
<feature type="transmembrane region" description="Helical" evidence="2">
    <location>
        <begin position="57"/>
        <end position="77"/>
    </location>
</feature>
<keyword evidence="2" id="KW-1133">Transmembrane helix</keyword>
<evidence type="ECO:0000256" key="1">
    <source>
        <dbReference type="SAM" id="Coils"/>
    </source>
</evidence>
<comment type="caution">
    <text evidence="3">The sequence shown here is derived from an EMBL/GenBank/DDBJ whole genome shotgun (WGS) entry which is preliminary data.</text>
</comment>
<reference evidence="3 4" key="1">
    <citation type="submission" date="2021-11" db="EMBL/GenBank/DDBJ databases">
        <authorList>
            <person name="Huq M.A."/>
        </authorList>
    </citation>
    <scope>NUCLEOTIDE SEQUENCE [LARGE SCALE GENOMIC DNA]</scope>
    <source>
        <strain evidence="3 4">MAHUQ-52</strain>
    </source>
</reference>
<name>A0ABS8IN12_9BURK</name>
<feature type="coiled-coil region" evidence="1">
    <location>
        <begin position="19"/>
        <end position="53"/>
    </location>
</feature>
<protein>
    <recommendedName>
        <fullName evidence="5">Hemolysin XhlA</fullName>
    </recommendedName>
</protein>
<proteinExistence type="predicted"/>
<gene>
    <name evidence="3" type="ORF">LMJ30_03245</name>
</gene>
<sequence>MNIESDGRDAYDLAMEARITRLEVAVEQIQSDIRELKEDVRDIRSVINSLRTTDFRLIFGAIITVALGNAALMAKGFGWL</sequence>
<evidence type="ECO:0008006" key="5">
    <source>
        <dbReference type="Google" id="ProtNLM"/>
    </source>
</evidence>
<keyword evidence="2" id="KW-0472">Membrane</keyword>
<evidence type="ECO:0000313" key="4">
    <source>
        <dbReference type="Proteomes" id="UP001198701"/>
    </source>
</evidence>
<keyword evidence="1" id="KW-0175">Coiled coil</keyword>
<dbReference type="RefSeq" id="WP_229430901.1">
    <property type="nucleotide sequence ID" value="NZ_JAJHPV010000004.1"/>
</dbReference>
<dbReference type="Proteomes" id="UP001198701">
    <property type="component" value="Unassembled WGS sequence"/>
</dbReference>
<evidence type="ECO:0000313" key="3">
    <source>
        <dbReference type="EMBL" id="MCC6069977.1"/>
    </source>
</evidence>